<evidence type="ECO:0000256" key="23">
    <source>
        <dbReference type="SAM" id="Phobius"/>
    </source>
</evidence>
<dbReference type="EC" id="2.7.10.1" evidence="2"/>
<comment type="catalytic activity">
    <reaction evidence="17">
        <text>L-tyrosyl-[protein] + ATP = O-phospho-L-tyrosyl-[protein] + ADP + H(+)</text>
        <dbReference type="Rhea" id="RHEA:10596"/>
        <dbReference type="Rhea" id="RHEA-COMP:10136"/>
        <dbReference type="Rhea" id="RHEA-COMP:20101"/>
        <dbReference type="ChEBI" id="CHEBI:15378"/>
        <dbReference type="ChEBI" id="CHEBI:30616"/>
        <dbReference type="ChEBI" id="CHEBI:46858"/>
        <dbReference type="ChEBI" id="CHEBI:61978"/>
        <dbReference type="ChEBI" id="CHEBI:456216"/>
        <dbReference type="EC" id="2.7.10.1"/>
    </reaction>
</comment>
<feature type="binding site" evidence="20">
    <location>
        <position position="1061"/>
    </location>
    <ligand>
        <name>Mg(2+)</name>
        <dbReference type="ChEBI" id="CHEBI:18420"/>
    </ligand>
</feature>
<keyword evidence="13" id="KW-1015">Disulfide bond</keyword>
<dbReference type="Pfam" id="PF13927">
    <property type="entry name" value="Ig_3"/>
    <property type="match status" value="1"/>
</dbReference>
<feature type="domain" description="Ig-like" evidence="26">
    <location>
        <begin position="525"/>
        <end position="629"/>
    </location>
</feature>
<keyword evidence="12" id="KW-0829">Tyrosine-protein kinase</keyword>
<keyword evidence="16" id="KW-0393">Immunoglobulin domain</keyword>
<feature type="binding site" evidence="19">
    <location>
        <position position="1047"/>
    </location>
    <ligand>
        <name>ATP</name>
        <dbReference type="ChEBI" id="CHEBI:30616"/>
    </ligand>
</feature>
<evidence type="ECO:0000256" key="22">
    <source>
        <dbReference type="PROSITE-ProRule" id="PRU10141"/>
    </source>
</evidence>
<dbReference type="InterPro" id="IPR013098">
    <property type="entry name" value="Ig_I-set"/>
</dbReference>
<dbReference type="SUPFAM" id="SSF48726">
    <property type="entry name" value="Immunoglobulin"/>
    <property type="match status" value="5"/>
</dbReference>
<dbReference type="InterPro" id="IPR003599">
    <property type="entry name" value="Ig_sub"/>
</dbReference>
<name>A0A6J0BDV6_NEOLC</name>
<feature type="active site" description="Proton acceptor" evidence="18">
    <location>
        <position position="1043"/>
    </location>
</feature>
<dbReference type="InterPro" id="IPR036179">
    <property type="entry name" value="Ig-like_dom_sf"/>
</dbReference>
<feature type="transmembrane region" description="Helical" evidence="23">
    <location>
        <begin position="733"/>
        <end position="755"/>
    </location>
</feature>
<dbReference type="InterPro" id="IPR007110">
    <property type="entry name" value="Ig-like_dom"/>
</dbReference>
<keyword evidence="20" id="KW-0479">Metal-binding</keyword>
<feature type="domain" description="Ig-like" evidence="26">
    <location>
        <begin position="433"/>
        <end position="516"/>
    </location>
</feature>
<evidence type="ECO:0000256" key="13">
    <source>
        <dbReference type="ARBA" id="ARBA00023157"/>
    </source>
</evidence>
<dbReference type="InterPro" id="IPR011009">
    <property type="entry name" value="Kinase-like_dom_sf"/>
</dbReference>
<proteinExistence type="predicted"/>
<evidence type="ECO:0000256" key="1">
    <source>
        <dbReference type="ARBA" id="ARBA00004251"/>
    </source>
</evidence>
<keyword evidence="4" id="KW-0597">Phosphoprotein</keyword>
<feature type="site" description="Important for interaction with phosphotyrosine-binding proteins" evidence="21">
    <location>
        <position position="1186"/>
    </location>
</feature>
<evidence type="ECO:0000256" key="21">
    <source>
        <dbReference type="PIRSR" id="PIRSR000615-4"/>
    </source>
</evidence>
<keyword evidence="9 19" id="KW-0067">ATP-binding</keyword>
<keyword evidence="10 23" id="KW-1133">Transmembrane helix</keyword>
<feature type="domain" description="Ig-like" evidence="26">
    <location>
        <begin position="26"/>
        <end position="108"/>
    </location>
</feature>
<evidence type="ECO:0000256" key="16">
    <source>
        <dbReference type="ARBA" id="ARBA00023319"/>
    </source>
</evidence>
<dbReference type="GO" id="GO:0046872">
    <property type="term" value="F:metal ion binding"/>
    <property type="evidence" value="ECO:0007669"/>
    <property type="project" value="UniProtKB-KW"/>
</dbReference>
<evidence type="ECO:0000256" key="24">
    <source>
        <dbReference type="SAM" id="SignalP"/>
    </source>
</evidence>
<dbReference type="FunCoup" id="A0A6J0BDV6">
    <property type="interactions" value="183"/>
</dbReference>
<dbReference type="Pfam" id="PF07714">
    <property type="entry name" value="PK_Tyr_Ser-Thr"/>
    <property type="match status" value="1"/>
</dbReference>
<evidence type="ECO:0000256" key="18">
    <source>
        <dbReference type="PIRSR" id="PIRSR000615-1"/>
    </source>
</evidence>
<evidence type="ECO:0000259" key="26">
    <source>
        <dbReference type="PROSITE" id="PS50835"/>
    </source>
</evidence>
<reference evidence="28" key="1">
    <citation type="submission" date="2025-08" db="UniProtKB">
        <authorList>
            <consortium name="RefSeq"/>
        </authorList>
    </citation>
    <scope>IDENTIFICATION</scope>
    <source>
        <tissue evidence="28">Thorax and Abdomen</tissue>
    </source>
</reference>
<feature type="signal peptide" evidence="24">
    <location>
        <begin position="1"/>
        <end position="23"/>
    </location>
</feature>
<feature type="binding site" evidence="20">
    <location>
        <position position="1048"/>
    </location>
    <ligand>
        <name>Mg(2+)</name>
        <dbReference type="ChEBI" id="CHEBI:18420"/>
    </ligand>
</feature>
<dbReference type="Proteomes" id="UP000829291">
    <property type="component" value="Chromosome 6"/>
</dbReference>
<dbReference type="Gene3D" id="2.60.40.10">
    <property type="entry name" value="Immunoglobulins"/>
    <property type="match status" value="6"/>
</dbReference>
<keyword evidence="3" id="KW-1003">Cell membrane</keyword>
<evidence type="ECO:0000256" key="15">
    <source>
        <dbReference type="ARBA" id="ARBA00023180"/>
    </source>
</evidence>
<dbReference type="PROSITE" id="PS50835">
    <property type="entry name" value="IG_LIKE"/>
    <property type="match status" value="5"/>
</dbReference>
<dbReference type="SUPFAM" id="SSF56112">
    <property type="entry name" value="Protein kinase-like (PK-like)"/>
    <property type="match status" value="1"/>
</dbReference>
<evidence type="ECO:0000256" key="7">
    <source>
        <dbReference type="ARBA" id="ARBA00022741"/>
    </source>
</evidence>
<feature type="binding site" evidence="19">
    <location>
        <begin position="816"/>
        <end position="823"/>
    </location>
    <ligand>
        <name>ATP</name>
        <dbReference type="ChEBI" id="CHEBI:30616"/>
    </ligand>
</feature>
<dbReference type="PROSITE" id="PS00240">
    <property type="entry name" value="RECEPTOR_TYR_KIN_III"/>
    <property type="match status" value="1"/>
</dbReference>
<accession>A0A6J0BDV6</accession>
<keyword evidence="5" id="KW-0808">Transferase</keyword>
<feature type="chain" id="PRO_5046174801" description="receptor protein-tyrosine kinase" evidence="24">
    <location>
        <begin position="24"/>
        <end position="1405"/>
    </location>
</feature>
<evidence type="ECO:0000256" key="20">
    <source>
        <dbReference type="PIRSR" id="PIRSR000615-3"/>
    </source>
</evidence>
<dbReference type="PRINTS" id="PR01832">
    <property type="entry name" value="VEGFRECEPTOR"/>
</dbReference>
<dbReference type="PROSITE" id="PS00109">
    <property type="entry name" value="PROTEIN_KINASE_TYR"/>
    <property type="match status" value="1"/>
</dbReference>
<dbReference type="InParanoid" id="A0A6J0BDV6"/>
<feature type="binding site" evidence="19 22">
    <location>
        <position position="843"/>
    </location>
    <ligand>
        <name>ATP</name>
        <dbReference type="ChEBI" id="CHEBI:30616"/>
    </ligand>
</feature>
<dbReference type="Gene3D" id="3.30.200.20">
    <property type="entry name" value="Phosphorylase Kinase, domain 1"/>
    <property type="match status" value="1"/>
</dbReference>
<dbReference type="PROSITE" id="PS50011">
    <property type="entry name" value="PROTEIN_KINASE_DOM"/>
    <property type="match status" value="1"/>
</dbReference>
<dbReference type="PANTHER" id="PTHR24416">
    <property type="entry name" value="TYROSINE-PROTEIN KINASE RECEPTOR"/>
    <property type="match status" value="1"/>
</dbReference>
<keyword evidence="14 28" id="KW-0675">Receptor</keyword>
<keyword evidence="27" id="KW-1185">Reference proteome</keyword>
<dbReference type="InterPro" id="IPR001824">
    <property type="entry name" value="Tyr_kinase_rcpt_3_CS"/>
</dbReference>
<dbReference type="GO" id="GO:0004714">
    <property type="term" value="F:transmembrane receptor protein tyrosine kinase activity"/>
    <property type="evidence" value="ECO:0007669"/>
    <property type="project" value="UniProtKB-EC"/>
</dbReference>
<evidence type="ECO:0000259" key="25">
    <source>
        <dbReference type="PROSITE" id="PS50011"/>
    </source>
</evidence>
<keyword evidence="7 19" id="KW-0547">Nucleotide-binding</keyword>
<protein>
    <recommendedName>
        <fullName evidence="2">receptor protein-tyrosine kinase</fullName>
        <ecNumber evidence="2">2.7.10.1</ecNumber>
    </recommendedName>
</protein>
<evidence type="ECO:0000256" key="12">
    <source>
        <dbReference type="ARBA" id="ARBA00023137"/>
    </source>
</evidence>
<dbReference type="InterPro" id="IPR017441">
    <property type="entry name" value="Protein_kinase_ATP_BS"/>
</dbReference>
<dbReference type="InterPro" id="IPR000719">
    <property type="entry name" value="Prot_kinase_dom"/>
</dbReference>
<evidence type="ECO:0000256" key="4">
    <source>
        <dbReference type="ARBA" id="ARBA00022553"/>
    </source>
</evidence>
<evidence type="ECO:0000313" key="27">
    <source>
        <dbReference type="Proteomes" id="UP000829291"/>
    </source>
</evidence>
<organism evidence="28">
    <name type="scientific">Neodiprion lecontei</name>
    <name type="common">Redheaded pine sawfly</name>
    <dbReference type="NCBI Taxonomy" id="441921"/>
    <lineage>
        <taxon>Eukaryota</taxon>
        <taxon>Metazoa</taxon>
        <taxon>Ecdysozoa</taxon>
        <taxon>Arthropoda</taxon>
        <taxon>Hexapoda</taxon>
        <taxon>Insecta</taxon>
        <taxon>Pterygota</taxon>
        <taxon>Neoptera</taxon>
        <taxon>Endopterygota</taxon>
        <taxon>Hymenoptera</taxon>
        <taxon>Tenthredinoidea</taxon>
        <taxon>Diprionidae</taxon>
        <taxon>Diprioninae</taxon>
        <taxon>Neodiprion</taxon>
    </lineage>
</organism>
<comment type="subcellular location">
    <subcellularLocation>
        <location evidence="1">Cell membrane</location>
        <topology evidence="1">Single-pass type I membrane protein</topology>
    </subcellularLocation>
</comment>
<evidence type="ECO:0000256" key="5">
    <source>
        <dbReference type="ARBA" id="ARBA00022679"/>
    </source>
</evidence>
<evidence type="ECO:0000256" key="9">
    <source>
        <dbReference type="ARBA" id="ARBA00022840"/>
    </source>
</evidence>
<dbReference type="GO" id="GO:0005886">
    <property type="term" value="C:plasma membrane"/>
    <property type="evidence" value="ECO:0007669"/>
    <property type="project" value="UniProtKB-SubCell"/>
</dbReference>
<gene>
    <name evidence="28" type="primary">LOC107218508</name>
</gene>
<feature type="domain" description="Ig-like" evidence="26">
    <location>
        <begin position="224"/>
        <end position="320"/>
    </location>
</feature>
<dbReference type="GO" id="GO:0043235">
    <property type="term" value="C:receptor complex"/>
    <property type="evidence" value="ECO:0007669"/>
    <property type="project" value="TreeGrafter"/>
</dbReference>
<evidence type="ECO:0000256" key="2">
    <source>
        <dbReference type="ARBA" id="ARBA00011902"/>
    </source>
</evidence>
<keyword evidence="6 23" id="KW-0812">Transmembrane</keyword>
<dbReference type="PANTHER" id="PTHR24416:SF600">
    <property type="entry name" value="PDGF- AND VEGF-RECEPTOR RELATED, ISOFORM J"/>
    <property type="match status" value="1"/>
</dbReference>
<sequence>MDRLTFVQVLVFAIFGLQQGVTAWKPTMIPETEELFIQEGDELRISCRDDHPIHFSTMNLSGNRYHTSIDKASGEHTFVIHHAYANDTGWYACAREGVEIRNNEQTIDHPDEEISWIYVYVESTEPFALAPTFQSVWMGVGTTGVIPCRPTSPSYQVELQMKFGGSELLENPEFDPKIGFILRNISLAQTDEVYECKIHGKNNPDNEPSYTLLVTGVSKELPKPKIDEAALHHVVWGRNQTLTCSVVMIKGDIFLLSWKAPSSVPEDRLIPDEATEVGINNVTHTVFLTIVNVQEHDGGEYICTLEDVSNNVVSETTHLRIWDPNYVYLNVSLDDDKSASLQLREGGAARWKITVDSYPENVTWTWFKGNSADPIKDVTSVEKSKYSHIQYGQVHVFKIARLSVRDTSNYTIRVATRNNMTDVVLHLNVEAQPIAHIENTLSYFMPGQSAYISCKILANPEANVTWMYREYPKFPSKSDSKSIILSDVAPSAANGEPFTMFSHVSAKINETGDLTCKSCNAINCTEVTELIYVSDVASSFDILHPKSVVDGDNISLTCGASVYNYSDSIRWDVTDSKNGRISVVTKTTKFTYQAILKIRDVQKSDSGNYTCHAFDLGNNNEEPMTYSLTVIDAYAPSIYKTNLNNSQIVKEKKDNMRLTCHADGMPEPSVTWLKDGHPLKKGQQYEISSDNSTLRIRYFLDEDSGHYACRAENRIRFVEKYVDIVVEGNGSNLIWIGLICFLIVVIIVVITYMGYRVHRERLMKKELLEAGLTHFEEGAVECLNPDLTIDDQAELLPYDKKWEFPRENLKLGKQLGSGAFGVVMKAEARGICVDGEDTTVAVKMVRRSAEPSYMKALSSELKIMIHLGRHLNVVNLLGACTKTILTKRELYVIVEYCRFGNLHNYLQRHRASFIDQIDPATQKIDPNIGMERLTRSESIGSQNRIKYAALSFSRSVSVKSSDSNSGSELVDYRQATEFGDVNMAPDGGVLSNNSVQPGWRSNYRGDYKEHNLKPISTQDLLCWAWQVSRGMDYLSSRNVLHGDLAARNILLADDNVVKICDFGLAKNMYKDDNYKKKGDGPLPIKWMAIESIRDRIFSTQSDVWSFGIVLWEFFTLARTPYPGMEAEKQYDRLIEGYRMEKPEHATDEIYACIQQCWKAKPSLRPTFPELVERLGTLLNESVKMVYFELNTPYMDMNTVNLASGQNDYLTMMSAPSHDYHNSPEPSWESRPDSAYLSMSPLNKSTEPEIFSPRPTVCETHFDFSPVDKTTPINSDSEDCVESAPMLTPEEPYLNPINVQQRRAEFVKQHKEKNPSTTNLDYCNVANSQPNNQISNSTNTSDRNLNKSNIQNVYANQAPPPIITGHDNYVNMPQQKNERAKDMVDSFSNPSYVTMSKLELQNRQIV</sequence>
<feature type="domain" description="Ig-like" evidence="26">
    <location>
        <begin position="636"/>
        <end position="725"/>
    </location>
</feature>
<dbReference type="SMART" id="SM00408">
    <property type="entry name" value="IGc2"/>
    <property type="match status" value="3"/>
</dbReference>
<dbReference type="CDD" id="cd00096">
    <property type="entry name" value="Ig"/>
    <property type="match status" value="2"/>
</dbReference>
<dbReference type="InterPro" id="IPR001245">
    <property type="entry name" value="Ser-Thr/Tyr_kinase_cat_dom"/>
</dbReference>
<dbReference type="GO" id="GO:0005524">
    <property type="term" value="F:ATP binding"/>
    <property type="evidence" value="ECO:0007669"/>
    <property type="project" value="UniProtKB-UniRule"/>
</dbReference>
<dbReference type="SMART" id="SM00409">
    <property type="entry name" value="IG"/>
    <property type="match status" value="7"/>
</dbReference>
<dbReference type="KEGG" id="nlo:107218508"/>
<evidence type="ECO:0000256" key="19">
    <source>
        <dbReference type="PIRSR" id="PIRSR000615-2"/>
    </source>
</evidence>
<feature type="domain" description="Protein kinase" evidence="25">
    <location>
        <begin position="809"/>
        <end position="1187"/>
    </location>
</feature>
<evidence type="ECO:0000256" key="17">
    <source>
        <dbReference type="ARBA" id="ARBA00051243"/>
    </source>
</evidence>
<evidence type="ECO:0000256" key="11">
    <source>
        <dbReference type="ARBA" id="ARBA00023136"/>
    </source>
</evidence>
<evidence type="ECO:0000256" key="3">
    <source>
        <dbReference type="ARBA" id="ARBA00022475"/>
    </source>
</evidence>
<evidence type="ECO:0000313" key="28">
    <source>
        <dbReference type="RefSeq" id="XP_015511888.2"/>
    </source>
</evidence>
<dbReference type="InterPro" id="IPR050122">
    <property type="entry name" value="RTK"/>
</dbReference>
<evidence type="ECO:0000256" key="14">
    <source>
        <dbReference type="ARBA" id="ARBA00023170"/>
    </source>
</evidence>
<dbReference type="InterPro" id="IPR013783">
    <property type="entry name" value="Ig-like_fold"/>
</dbReference>
<dbReference type="Pfam" id="PF07679">
    <property type="entry name" value="I-set"/>
    <property type="match status" value="1"/>
</dbReference>
<dbReference type="PROSITE" id="PS00107">
    <property type="entry name" value="PROTEIN_KINASE_ATP"/>
    <property type="match status" value="1"/>
</dbReference>
<dbReference type="RefSeq" id="XP_015511888.2">
    <property type="nucleotide sequence ID" value="XM_015656402.2"/>
</dbReference>
<evidence type="ECO:0000256" key="10">
    <source>
        <dbReference type="ARBA" id="ARBA00022989"/>
    </source>
</evidence>
<evidence type="ECO:0000256" key="8">
    <source>
        <dbReference type="ARBA" id="ARBA00022777"/>
    </source>
</evidence>
<dbReference type="GeneID" id="107218508"/>
<dbReference type="GO" id="GO:0007169">
    <property type="term" value="P:cell surface receptor protein tyrosine kinase signaling pathway"/>
    <property type="evidence" value="ECO:0007669"/>
    <property type="project" value="InterPro"/>
</dbReference>
<dbReference type="PIRSF" id="PIRSF000615">
    <property type="entry name" value="TyrPK_CSF1-R"/>
    <property type="match status" value="1"/>
</dbReference>
<keyword evidence="20" id="KW-0460">Magnesium</keyword>
<evidence type="ECO:0000256" key="6">
    <source>
        <dbReference type="ARBA" id="ARBA00022692"/>
    </source>
</evidence>
<keyword evidence="15" id="KW-0325">Glycoprotein</keyword>
<dbReference type="InterPro" id="IPR003598">
    <property type="entry name" value="Ig_sub2"/>
</dbReference>
<dbReference type="Gene3D" id="1.10.510.10">
    <property type="entry name" value="Transferase(Phosphotransferase) domain 1"/>
    <property type="match status" value="1"/>
</dbReference>
<dbReference type="OrthoDB" id="3256376at2759"/>
<dbReference type="InterPro" id="IPR008266">
    <property type="entry name" value="Tyr_kinase_AS"/>
</dbReference>
<keyword evidence="11 23" id="KW-0472">Membrane</keyword>
<keyword evidence="8" id="KW-0418">Kinase</keyword>
<keyword evidence="24" id="KW-0732">Signal</keyword>